<dbReference type="AlphaFoldDB" id="A0ABD5SFL0"/>
<evidence type="ECO:0000259" key="1">
    <source>
        <dbReference type="SMART" id="SM00849"/>
    </source>
</evidence>
<dbReference type="PANTHER" id="PTHR11203">
    <property type="entry name" value="CLEAVAGE AND POLYADENYLATION SPECIFICITY FACTOR FAMILY MEMBER"/>
    <property type="match status" value="1"/>
</dbReference>
<feature type="non-terminal residue" evidence="2">
    <location>
        <position position="1"/>
    </location>
</feature>
<dbReference type="CDD" id="cd16295">
    <property type="entry name" value="TTHA0252-CPSF-like_MBL-fold"/>
    <property type="match status" value="1"/>
</dbReference>
<evidence type="ECO:0000313" key="2">
    <source>
        <dbReference type="EMBL" id="MFC6755196.1"/>
    </source>
</evidence>
<organism evidence="2 3">
    <name type="scientific">Halorubrum tibetense</name>
    <dbReference type="NCBI Taxonomy" id="175631"/>
    <lineage>
        <taxon>Archaea</taxon>
        <taxon>Methanobacteriati</taxon>
        <taxon>Methanobacteriota</taxon>
        <taxon>Stenosarchaea group</taxon>
        <taxon>Halobacteria</taxon>
        <taxon>Halobacteriales</taxon>
        <taxon>Haloferacaceae</taxon>
        <taxon>Halorubrum</taxon>
    </lineage>
</organism>
<dbReference type="Pfam" id="PF00753">
    <property type="entry name" value="Lactamase_B"/>
    <property type="match status" value="1"/>
</dbReference>
<sequence length="220" mass="23762">KQVLLNVAPITTGITMATIKFLGAAQEVTGSCHLVSVPGAGNILLDCGMHQGGDAIERLPTEQFLFEPSEIDALVLSHAHLDHSGLLPMLVHAGFNSPIYCTKATAELLEIMLDDAAGLYMRDLERENIKRERRGQPTVEALYSLDDVKTVLGLCRGIAYGQATEIKSHLSVTLHDAGHILGSAIVQLDINERGQQKRVVFSGDLGKKDSPLMKDPSLLT</sequence>
<gene>
    <name evidence="2" type="ORF">ACFQEU_17245</name>
</gene>
<dbReference type="InterPro" id="IPR036866">
    <property type="entry name" value="RibonucZ/Hydroxyglut_hydro"/>
</dbReference>
<reference evidence="2 3" key="1">
    <citation type="journal article" date="2019" name="Int. J. Syst. Evol. Microbiol.">
        <title>The Global Catalogue of Microorganisms (GCM) 10K type strain sequencing project: providing services to taxonomists for standard genome sequencing and annotation.</title>
        <authorList>
            <consortium name="The Broad Institute Genomics Platform"/>
            <consortium name="The Broad Institute Genome Sequencing Center for Infectious Disease"/>
            <person name="Wu L."/>
            <person name="Ma J."/>
        </authorList>
    </citation>
    <scope>NUCLEOTIDE SEQUENCE [LARGE SCALE GENOMIC DNA]</scope>
    <source>
        <strain evidence="2 3">CGMCC 1.3239</strain>
    </source>
</reference>
<dbReference type="PANTHER" id="PTHR11203:SF37">
    <property type="entry name" value="INTEGRATOR COMPLEX SUBUNIT 11"/>
    <property type="match status" value="1"/>
</dbReference>
<dbReference type="EMBL" id="JBHSWW010000608">
    <property type="protein sequence ID" value="MFC6755196.1"/>
    <property type="molecule type" value="Genomic_DNA"/>
</dbReference>
<dbReference type="InterPro" id="IPR050698">
    <property type="entry name" value="MBL"/>
</dbReference>
<feature type="non-terminal residue" evidence="2">
    <location>
        <position position="220"/>
    </location>
</feature>
<dbReference type="Proteomes" id="UP001596442">
    <property type="component" value="Unassembled WGS sequence"/>
</dbReference>
<comment type="caution">
    <text evidence="2">The sequence shown here is derived from an EMBL/GenBank/DDBJ whole genome shotgun (WGS) entry which is preliminary data.</text>
</comment>
<name>A0ABD5SFL0_9EURY</name>
<proteinExistence type="predicted"/>
<protein>
    <submittedName>
        <fullName evidence="2">MBL fold metallo-hydrolase</fullName>
    </submittedName>
</protein>
<dbReference type="SMART" id="SM00849">
    <property type="entry name" value="Lactamase_B"/>
    <property type="match status" value="1"/>
</dbReference>
<keyword evidence="3" id="KW-1185">Reference proteome</keyword>
<dbReference type="InterPro" id="IPR001279">
    <property type="entry name" value="Metallo-B-lactamas"/>
</dbReference>
<dbReference type="Gene3D" id="3.60.15.10">
    <property type="entry name" value="Ribonuclease Z/Hydroxyacylglutathione hydrolase-like"/>
    <property type="match status" value="1"/>
</dbReference>
<accession>A0ABD5SFL0</accession>
<evidence type="ECO:0000313" key="3">
    <source>
        <dbReference type="Proteomes" id="UP001596442"/>
    </source>
</evidence>
<feature type="domain" description="Metallo-beta-lactamase" evidence="1">
    <location>
        <begin position="29"/>
        <end position="218"/>
    </location>
</feature>
<dbReference type="SUPFAM" id="SSF56281">
    <property type="entry name" value="Metallo-hydrolase/oxidoreductase"/>
    <property type="match status" value="1"/>
</dbReference>